<name>A0AAD4QK08_9AGAM</name>
<dbReference type="Proteomes" id="UP001203297">
    <property type="component" value="Unassembled WGS sequence"/>
</dbReference>
<accession>A0AAD4QK08</accession>
<sequence>MWEMVDIDGRELAENFYKSMFSRNGQEVPYHLRSARALRDATRKMRRKKGMTLERWVNFVHYGA</sequence>
<proteinExistence type="predicted"/>
<organism evidence="1 2">
    <name type="scientific">Multifurca ochricompacta</name>
    <dbReference type="NCBI Taxonomy" id="376703"/>
    <lineage>
        <taxon>Eukaryota</taxon>
        <taxon>Fungi</taxon>
        <taxon>Dikarya</taxon>
        <taxon>Basidiomycota</taxon>
        <taxon>Agaricomycotina</taxon>
        <taxon>Agaricomycetes</taxon>
        <taxon>Russulales</taxon>
        <taxon>Russulaceae</taxon>
        <taxon>Multifurca</taxon>
    </lineage>
</organism>
<evidence type="ECO:0000313" key="2">
    <source>
        <dbReference type="Proteomes" id="UP001203297"/>
    </source>
</evidence>
<keyword evidence="2" id="KW-1185">Reference proteome</keyword>
<evidence type="ECO:0000313" key="1">
    <source>
        <dbReference type="EMBL" id="KAI0293127.1"/>
    </source>
</evidence>
<dbReference type="AlphaFoldDB" id="A0AAD4QK08"/>
<gene>
    <name evidence="1" type="ORF">B0F90DRAFT_1765261</name>
</gene>
<dbReference type="EMBL" id="WTXG01000103">
    <property type="protein sequence ID" value="KAI0293127.1"/>
    <property type="molecule type" value="Genomic_DNA"/>
</dbReference>
<comment type="caution">
    <text evidence="1">The sequence shown here is derived from an EMBL/GenBank/DDBJ whole genome shotgun (WGS) entry which is preliminary data.</text>
</comment>
<protein>
    <submittedName>
        <fullName evidence="1">Uncharacterized protein</fullName>
    </submittedName>
</protein>
<reference evidence="1" key="1">
    <citation type="journal article" date="2022" name="New Phytol.">
        <title>Evolutionary transition to the ectomycorrhizal habit in the genomes of a hyperdiverse lineage of mushroom-forming fungi.</title>
        <authorList>
            <person name="Looney B."/>
            <person name="Miyauchi S."/>
            <person name="Morin E."/>
            <person name="Drula E."/>
            <person name="Courty P.E."/>
            <person name="Kohler A."/>
            <person name="Kuo A."/>
            <person name="LaButti K."/>
            <person name="Pangilinan J."/>
            <person name="Lipzen A."/>
            <person name="Riley R."/>
            <person name="Andreopoulos W."/>
            <person name="He G."/>
            <person name="Johnson J."/>
            <person name="Nolan M."/>
            <person name="Tritt A."/>
            <person name="Barry K.W."/>
            <person name="Grigoriev I.V."/>
            <person name="Nagy L.G."/>
            <person name="Hibbett D."/>
            <person name="Henrissat B."/>
            <person name="Matheny P.B."/>
            <person name="Labbe J."/>
            <person name="Martin F.M."/>
        </authorList>
    </citation>
    <scope>NUCLEOTIDE SEQUENCE</scope>
    <source>
        <strain evidence="1">BPL690</strain>
    </source>
</reference>